<reference evidence="2 3" key="1">
    <citation type="submission" date="2014-06" db="EMBL/GenBank/DDBJ databases">
        <title>Evolutionary Origins and Diversification of the Mycorrhizal Mutualists.</title>
        <authorList>
            <consortium name="DOE Joint Genome Institute"/>
            <consortium name="Mycorrhizal Genomics Consortium"/>
            <person name="Kohler A."/>
            <person name="Kuo A."/>
            <person name="Nagy L.G."/>
            <person name="Floudas D."/>
            <person name="Copeland A."/>
            <person name="Barry K.W."/>
            <person name="Cichocki N."/>
            <person name="Veneault-Fourrey C."/>
            <person name="LaButti K."/>
            <person name="Lindquist E.A."/>
            <person name="Lipzen A."/>
            <person name="Lundell T."/>
            <person name="Morin E."/>
            <person name="Murat C."/>
            <person name="Riley R."/>
            <person name="Ohm R."/>
            <person name="Sun H."/>
            <person name="Tunlid A."/>
            <person name="Henrissat B."/>
            <person name="Grigoriev I.V."/>
            <person name="Hibbett D.S."/>
            <person name="Martin F."/>
        </authorList>
    </citation>
    <scope>NUCLEOTIDE SEQUENCE [LARGE SCALE GENOMIC DNA]</scope>
    <source>
        <strain evidence="2 3">SS14</strain>
    </source>
</reference>
<sequence length="285" mass="31959">MPKISLVYRRVEGGHTKLEDLSEDQCHIEVTNKTEAEVERVLLTMKSGQNAACSTDTCFLKTKIAEMVRELYPEEPAAAANVEGELLCPCNMDWKDPKVKAKLVATPQLASTTAWPLFFYPKGKFEPEDLCRGILQGELILWAYTAIFLGPSTWYPSKGKTKQSSSCNASVHNMDKVTPSSIAYVAAQVRFALSSGESNIRSGGTFCQTPFYWHIMQFLQEPMFEEEVKELLEWWNSEIFPEWKAEQDTPGDETTDSLQLMKKQAAAKRAGLTNLTNQPAKDGQT</sequence>
<evidence type="ECO:0000256" key="1">
    <source>
        <dbReference type="SAM" id="MobiDB-lite"/>
    </source>
</evidence>
<feature type="region of interest" description="Disordered" evidence="1">
    <location>
        <begin position="245"/>
        <end position="285"/>
    </location>
</feature>
<evidence type="ECO:0000313" key="2">
    <source>
        <dbReference type="EMBL" id="KIJ38101.1"/>
    </source>
</evidence>
<proteinExistence type="predicted"/>
<keyword evidence="3" id="KW-1185">Reference proteome</keyword>
<protein>
    <submittedName>
        <fullName evidence="2">Uncharacterized protein</fullName>
    </submittedName>
</protein>
<dbReference type="InterPro" id="IPR046521">
    <property type="entry name" value="DUF6698"/>
</dbReference>
<evidence type="ECO:0000313" key="3">
    <source>
        <dbReference type="Proteomes" id="UP000054279"/>
    </source>
</evidence>
<dbReference type="Pfam" id="PF20414">
    <property type="entry name" value="DUF6698"/>
    <property type="match status" value="1"/>
</dbReference>
<feature type="compositionally biased region" description="Polar residues" evidence="1">
    <location>
        <begin position="273"/>
        <end position="285"/>
    </location>
</feature>
<accession>A0A0C9VKR2</accession>
<dbReference type="OrthoDB" id="3160134at2759"/>
<dbReference type="AlphaFoldDB" id="A0A0C9VKR2"/>
<dbReference type="Proteomes" id="UP000054279">
    <property type="component" value="Unassembled WGS sequence"/>
</dbReference>
<dbReference type="HOGENOM" id="CLU_035918_1_0_1"/>
<name>A0A0C9VKR2_SPHS4</name>
<dbReference type="EMBL" id="KN837163">
    <property type="protein sequence ID" value="KIJ38101.1"/>
    <property type="molecule type" value="Genomic_DNA"/>
</dbReference>
<gene>
    <name evidence="2" type="ORF">M422DRAFT_33446</name>
</gene>
<organism evidence="2 3">
    <name type="scientific">Sphaerobolus stellatus (strain SS14)</name>
    <dbReference type="NCBI Taxonomy" id="990650"/>
    <lineage>
        <taxon>Eukaryota</taxon>
        <taxon>Fungi</taxon>
        <taxon>Dikarya</taxon>
        <taxon>Basidiomycota</taxon>
        <taxon>Agaricomycotina</taxon>
        <taxon>Agaricomycetes</taxon>
        <taxon>Phallomycetidae</taxon>
        <taxon>Geastrales</taxon>
        <taxon>Sphaerobolaceae</taxon>
        <taxon>Sphaerobolus</taxon>
    </lineage>
</organism>